<evidence type="ECO:0000256" key="4">
    <source>
        <dbReference type="ARBA" id="ARBA00023002"/>
    </source>
</evidence>
<comment type="pathway">
    <text evidence="1">Nucleotide-sugar biosynthesis; UDP-alpha-D-glucuronate biosynthesis; UDP-alpha-D-glucuronate from UDP-alpha-D-glucose: step 1/1.</text>
</comment>
<protein>
    <recommendedName>
        <fullName evidence="3 7">UDP-glucose 6-dehydrogenase</fullName>
        <ecNumber evidence="3 7">1.1.1.22</ecNumber>
    </recommendedName>
</protein>
<dbReference type="PANTHER" id="PTHR43750">
    <property type="entry name" value="UDP-GLUCOSE 6-DEHYDROGENASE TUAD"/>
    <property type="match status" value="1"/>
</dbReference>
<feature type="binding site" evidence="9">
    <location>
        <begin position="249"/>
        <end position="253"/>
    </location>
    <ligand>
        <name>substrate</name>
    </ligand>
</feature>
<feature type="binding site" evidence="10">
    <location>
        <position position="30"/>
    </location>
    <ligand>
        <name>NAD(+)</name>
        <dbReference type="ChEBI" id="CHEBI:57540"/>
    </ligand>
</feature>
<dbReference type="RefSeq" id="WP_090085774.1">
    <property type="nucleotide sequence ID" value="NZ_FOMR01000008.1"/>
</dbReference>
<evidence type="ECO:0000256" key="2">
    <source>
        <dbReference type="ARBA" id="ARBA00006601"/>
    </source>
</evidence>
<dbReference type="PIRSF" id="PIRSF500134">
    <property type="entry name" value="UDPglc_DH_bac"/>
    <property type="match status" value="1"/>
</dbReference>
<dbReference type="SMART" id="SM00984">
    <property type="entry name" value="UDPG_MGDP_dh_C"/>
    <property type="match status" value="1"/>
</dbReference>
<accession>A0A1I1XW04</accession>
<feature type="binding site" evidence="9">
    <location>
        <position position="320"/>
    </location>
    <ligand>
        <name>substrate</name>
    </ligand>
</feature>
<dbReference type="InterPro" id="IPR014027">
    <property type="entry name" value="UDP-Glc/GDP-Man_DH_C"/>
</dbReference>
<gene>
    <name evidence="12" type="ORF">SAMN05216238_108123</name>
</gene>
<name>A0A1I1XW04_9BACI</name>
<dbReference type="GO" id="GO:0051287">
    <property type="term" value="F:NAD binding"/>
    <property type="evidence" value="ECO:0007669"/>
    <property type="project" value="InterPro"/>
</dbReference>
<evidence type="ECO:0000256" key="1">
    <source>
        <dbReference type="ARBA" id="ARBA00004701"/>
    </source>
</evidence>
<dbReference type="InterPro" id="IPR008927">
    <property type="entry name" value="6-PGluconate_DH-like_C_sf"/>
</dbReference>
<sequence>MNIAVIGTGYVGLVTGLCLAQVGHYVTCIDIDTNKIDQLQKGHSPIYEEGLDKLLRENRQQKRIEFTTDYDMGLADKQMILLAVGTPQKNDGSADLGALFSACRAIAEHLSTDVIVVTKSTVPIGTNERIQDYIKQHAVNNNAVSVVSVPEFLRQGSAVQDTFHGDRIVIGGENTEAVETVAEVYQPFNIPIIKTDLRSAEMIKYASNAFLAAKISFINEVANLCERAGANIDDVSRGVGMDKRIGNHFLKAGTGYGGSCFPKDLSAIIAYGRKVEQPLSILECVQRVNEKQMDILAGKVSKRFRGLKGITIAVLGLSFKPNTDDMRNAPSIPLIQKLIENGANINAFDPAATETAKTLLSDKVFYYETIDGALKGADCSIIITDWKEIIDYPIKLFKKHLARPIIFDGRNCFSLKIMKENGMEYYSIGRPAIFPIS</sequence>
<dbReference type="Pfam" id="PF00984">
    <property type="entry name" value="UDPG_MGDP_dh"/>
    <property type="match status" value="1"/>
</dbReference>
<dbReference type="Proteomes" id="UP000199474">
    <property type="component" value="Unassembled WGS sequence"/>
</dbReference>
<reference evidence="13" key="1">
    <citation type="submission" date="2016-10" db="EMBL/GenBank/DDBJ databases">
        <authorList>
            <person name="Varghese N."/>
            <person name="Submissions S."/>
        </authorList>
    </citation>
    <scope>NUCLEOTIDE SEQUENCE [LARGE SCALE GENOMIC DNA]</scope>
    <source>
        <strain evidence="13">DSM 22530</strain>
    </source>
</reference>
<dbReference type="InterPro" id="IPR036220">
    <property type="entry name" value="UDP-Glc/GDP-Man_DH_C_sf"/>
</dbReference>
<dbReference type="InterPro" id="IPR014026">
    <property type="entry name" value="UDP-Glc/GDP-Man_DH_dimer"/>
</dbReference>
<dbReference type="PIRSF" id="PIRSF000124">
    <property type="entry name" value="UDPglc_GDPman_dh"/>
    <property type="match status" value="1"/>
</dbReference>
<dbReference type="GO" id="GO:0000271">
    <property type="term" value="P:polysaccharide biosynthetic process"/>
    <property type="evidence" value="ECO:0007669"/>
    <property type="project" value="InterPro"/>
</dbReference>
<dbReference type="AlphaFoldDB" id="A0A1I1XW04"/>
<comment type="similarity">
    <text evidence="2 7">Belongs to the UDP-glucose/GDP-mannose dehydrogenase family.</text>
</comment>
<dbReference type="EC" id="1.1.1.22" evidence="3 7"/>
<dbReference type="Pfam" id="PF03720">
    <property type="entry name" value="UDPG_MGDP_dh_C"/>
    <property type="match status" value="1"/>
</dbReference>
<dbReference type="GO" id="GO:0006065">
    <property type="term" value="P:UDP-glucuronate biosynthetic process"/>
    <property type="evidence" value="ECO:0007669"/>
    <property type="project" value="UniProtKB-UniPathway"/>
</dbReference>
<evidence type="ECO:0000259" key="11">
    <source>
        <dbReference type="SMART" id="SM00984"/>
    </source>
</evidence>
<dbReference type="InterPro" id="IPR017476">
    <property type="entry name" value="UDP-Glc/GDP-Man"/>
</dbReference>
<feature type="binding site" evidence="10">
    <location>
        <position position="263"/>
    </location>
    <ligand>
        <name>NAD(+)</name>
        <dbReference type="ChEBI" id="CHEBI:57540"/>
    </ligand>
</feature>
<dbReference type="SUPFAM" id="SSF48179">
    <property type="entry name" value="6-phosphogluconate dehydrogenase C-terminal domain-like"/>
    <property type="match status" value="1"/>
</dbReference>
<dbReference type="SUPFAM" id="SSF52413">
    <property type="entry name" value="UDP-glucose/GDP-mannose dehydrogenase C-terminal domain"/>
    <property type="match status" value="1"/>
</dbReference>
<dbReference type="Pfam" id="PF03721">
    <property type="entry name" value="UDPG_MGDP_dh_N"/>
    <property type="match status" value="1"/>
</dbReference>
<feature type="binding site" evidence="9">
    <location>
        <position position="257"/>
    </location>
    <ligand>
        <name>substrate</name>
    </ligand>
</feature>
<keyword evidence="4 7" id="KW-0560">Oxidoreductase</keyword>
<feature type="binding site" evidence="10">
    <location>
        <position position="86"/>
    </location>
    <ligand>
        <name>NAD(+)</name>
        <dbReference type="ChEBI" id="CHEBI:57540"/>
    </ligand>
</feature>
<dbReference type="OrthoDB" id="9803238at2"/>
<keyword evidence="13" id="KW-1185">Reference proteome</keyword>
<comment type="catalytic activity">
    <reaction evidence="6 7">
        <text>UDP-alpha-D-glucose + 2 NAD(+) + H2O = UDP-alpha-D-glucuronate + 2 NADH + 3 H(+)</text>
        <dbReference type="Rhea" id="RHEA:23596"/>
        <dbReference type="ChEBI" id="CHEBI:15377"/>
        <dbReference type="ChEBI" id="CHEBI:15378"/>
        <dbReference type="ChEBI" id="CHEBI:57540"/>
        <dbReference type="ChEBI" id="CHEBI:57945"/>
        <dbReference type="ChEBI" id="CHEBI:58052"/>
        <dbReference type="ChEBI" id="CHEBI:58885"/>
        <dbReference type="EC" id="1.1.1.22"/>
    </reaction>
</comment>
<organism evidence="12 13">
    <name type="scientific">Lentibacillus persicus</name>
    <dbReference type="NCBI Taxonomy" id="640948"/>
    <lineage>
        <taxon>Bacteria</taxon>
        <taxon>Bacillati</taxon>
        <taxon>Bacillota</taxon>
        <taxon>Bacilli</taxon>
        <taxon>Bacillales</taxon>
        <taxon>Bacillaceae</taxon>
        <taxon>Lentibacillus</taxon>
    </lineage>
</organism>
<dbReference type="InterPro" id="IPR001732">
    <property type="entry name" value="UDP-Glc/GDP-Man_DH_N"/>
</dbReference>
<dbReference type="InterPro" id="IPR028357">
    <property type="entry name" value="UDPglc_DH_bac"/>
</dbReference>
<proteinExistence type="inferred from homology"/>
<dbReference type="InterPro" id="IPR036291">
    <property type="entry name" value="NAD(P)-bd_dom_sf"/>
</dbReference>
<dbReference type="GO" id="GO:0003979">
    <property type="term" value="F:UDP-glucose 6-dehydrogenase activity"/>
    <property type="evidence" value="ECO:0007669"/>
    <property type="project" value="UniProtKB-EC"/>
</dbReference>
<dbReference type="UniPathway" id="UPA00038">
    <property type="reaction ID" value="UER00491"/>
</dbReference>
<dbReference type="Gene3D" id="1.20.5.100">
    <property type="entry name" value="Cytochrome c1, transmembrane anchor, C-terminal"/>
    <property type="match status" value="1"/>
</dbReference>
<dbReference type="NCBIfam" id="TIGR03026">
    <property type="entry name" value="NDP-sugDHase"/>
    <property type="match status" value="1"/>
</dbReference>
<evidence type="ECO:0000313" key="12">
    <source>
        <dbReference type="EMBL" id="SFE10868.1"/>
    </source>
</evidence>
<evidence type="ECO:0000256" key="6">
    <source>
        <dbReference type="ARBA" id="ARBA00047473"/>
    </source>
</evidence>
<evidence type="ECO:0000256" key="5">
    <source>
        <dbReference type="ARBA" id="ARBA00023027"/>
    </source>
</evidence>
<dbReference type="STRING" id="640948.SAMN05216238_108123"/>
<evidence type="ECO:0000256" key="8">
    <source>
        <dbReference type="PIRSR" id="PIRSR500134-1"/>
    </source>
</evidence>
<feature type="active site" description="Nucleophile" evidence="8">
    <location>
        <position position="260"/>
    </location>
</feature>
<dbReference type="Gene3D" id="3.40.50.720">
    <property type="entry name" value="NAD(P)-binding Rossmann-like Domain"/>
    <property type="match status" value="2"/>
</dbReference>
<evidence type="ECO:0000256" key="10">
    <source>
        <dbReference type="PIRSR" id="PIRSR500134-3"/>
    </source>
</evidence>
<feature type="binding site" evidence="10">
    <location>
        <position position="35"/>
    </location>
    <ligand>
        <name>NAD(+)</name>
        <dbReference type="ChEBI" id="CHEBI:57540"/>
    </ligand>
</feature>
<dbReference type="EMBL" id="FOMR01000008">
    <property type="protein sequence ID" value="SFE10868.1"/>
    <property type="molecule type" value="Genomic_DNA"/>
</dbReference>
<feature type="binding site" evidence="10">
    <location>
        <position position="327"/>
    </location>
    <ligand>
        <name>NAD(+)</name>
        <dbReference type="ChEBI" id="CHEBI:57540"/>
    </ligand>
</feature>
<feature type="domain" description="UDP-glucose/GDP-mannose dehydrogenase C-terminal" evidence="11">
    <location>
        <begin position="313"/>
        <end position="415"/>
    </location>
</feature>
<evidence type="ECO:0000256" key="3">
    <source>
        <dbReference type="ARBA" id="ARBA00012954"/>
    </source>
</evidence>
<evidence type="ECO:0000313" key="13">
    <source>
        <dbReference type="Proteomes" id="UP000199474"/>
    </source>
</evidence>
<evidence type="ECO:0000256" key="7">
    <source>
        <dbReference type="PIRNR" id="PIRNR000124"/>
    </source>
</evidence>
<feature type="binding site" evidence="10">
    <location>
        <position position="121"/>
    </location>
    <ligand>
        <name>NAD(+)</name>
        <dbReference type="ChEBI" id="CHEBI:57540"/>
    </ligand>
</feature>
<keyword evidence="5 7" id="KW-0520">NAD</keyword>
<evidence type="ECO:0000256" key="9">
    <source>
        <dbReference type="PIRSR" id="PIRSR500134-2"/>
    </source>
</evidence>
<dbReference type="PANTHER" id="PTHR43750:SF4">
    <property type="entry name" value="UDP-GLUCOSE 6-DEHYDROGENASE YWQF"/>
    <property type="match status" value="1"/>
</dbReference>
<dbReference type="SUPFAM" id="SSF51735">
    <property type="entry name" value="NAD(P)-binding Rossmann-fold domains"/>
    <property type="match status" value="1"/>
</dbReference>
<feature type="binding site" evidence="9">
    <location>
        <position position="204"/>
    </location>
    <ligand>
        <name>substrate</name>
    </ligand>
</feature>